<protein>
    <submittedName>
        <fullName evidence="1">Uncharacterized protein</fullName>
    </submittedName>
</protein>
<comment type="caution">
    <text evidence="1">The sequence shown here is derived from an EMBL/GenBank/DDBJ whole genome shotgun (WGS) entry which is preliminary data.</text>
</comment>
<dbReference type="Proteomes" id="UP000656319">
    <property type="component" value="Unassembled WGS sequence"/>
</dbReference>
<dbReference type="RefSeq" id="WP_201696659.1">
    <property type="nucleotide sequence ID" value="NZ_CAJHCQ010000006.1"/>
</dbReference>
<dbReference type="EMBL" id="CAJHCQ010000006">
    <property type="protein sequence ID" value="CAD6534507.1"/>
    <property type="molecule type" value="Genomic_DNA"/>
</dbReference>
<gene>
    <name evidence="1" type="ORF">LMG27952_02968</name>
</gene>
<keyword evidence="2" id="KW-1185">Reference proteome</keyword>
<name>A0ABN7HSE1_9BURK</name>
<accession>A0ABN7HSE1</accession>
<evidence type="ECO:0000313" key="2">
    <source>
        <dbReference type="Proteomes" id="UP000656319"/>
    </source>
</evidence>
<organism evidence="1 2">
    <name type="scientific">Paraburkholderia hiiakae</name>
    <dbReference type="NCBI Taxonomy" id="1081782"/>
    <lineage>
        <taxon>Bacteria</taxon>
        <taxon>Pseudomonadati</taxon>
        <taxon>Pseudomonadota</taxon>
        <taxon>Betaproteobacteria</taxon>
        <taxon>Burkholderiales</taxon>
        <taxon>Burkholderiaceae</taxon>
        <taxon>Paraburkholderia</taxon>
    </lineage>
</organism>
<evidence type="ECO:0000313" key="1">
    <source>
        <dbReference type="EMBL" id="CAD6534507.1"/>
    </source>
</evidence>
<proteinExistence type="predicted"/>
<reference evidence="1 2" key="1">
    <citation type="submission" date="2020-10" db="EMBL/GenBank/DDBJ databases">
        <authorList>
            <person name="Peeters C."/>
        </authorList>
    </citation>
    <scope>NUCLEOTIDE SEQUENCE [LARGE SCALE GENOMIC DNA]</scope>
    <source>
        <strain evidence="1 2">LMG 27952</strain>
    </source>
</reference>
<sequence>MSEETFPIDCGYNVDDWLISPTGRNLNLLCKKNTTLYTDESVKDIPAPEKYVMLKITPDKSGYTLQKVYGHPNDSTTLRKSVDPQPAVVVPTFHAKLILFDSTKGESGSTQYDINVTRDAWYYLGVDPTGATWCRNIAFEPANSAKNKYLTEQIHFPPGADNIVHGFFLMQDESQRGKDQRNLDAKNVSLANPYGQRISSRKSESIASNIMFHIGGFYVARAKLDHAKWLGGSEGCFTFIPKRSVHPTAEDASKVTLETAFFSNKTWVNMTAMIEKFRDSDPQRRFIVQIEPRSEYSRDSIKNIIILSGALDRQIKQYISGFHSNPFAF</sequence>